<evidence type="ECO:0000256" key="1">
    <source>
        <dbReference type="SAM" id="SignalP"/>
    </source>
</evidence>
<sequence length="175" mass="18858">MKKRIIAFAALALTGCAQLASLTGFSISQSELQSRLNQQLDGWSQDLGKELGVETHIDQLDIKLADQKARIDVGGEAALSRLFKAVPLAIHLSVEGTPSLEGKAVYLRNVRLLAAKADLLGYSGSLGPDTSAMGKWLTQYLDNHPVYRIPDSSPFAHIPLNMTVGDGKLQFKAAN</sequence>
<dbReference type="InterPro" id="IPR010835">
    <property type="entry name" value="DUF1439"/>
</dbReference>
<proteinExistence type="predicted"/>
<gene>
    <name evidence="2" type="ORF">EDC28_108145</name>
</gene>
<dbReference type="OrthoDB" id="7062020at2"/>
<feature type="chain" id="PRO_5018259342" evidence="1">
    <location>
        <begin position="20"/>
        <end position="175"/>
    </location>
</feature>
<evidence type="ECO:0000313" key="3">
    <source>
        <dbReference type="Proteomes" id="UP000268033"/>
    </source>
</evidence>
<comment type="caution">
    <text evidence="2">The sequence shown here is derived from an EMBL/GenBank/DDBJ whole genome shotgun (WGS) entry which is preliminary data.</text>
</comment>
<protein>
    <submittedName>
        <fullName evidence="2">Uncharacterized protein DUF1439</fullName>
    </submittedName>
</protein>
<reference evidence="2 3" key="1">
    <citation type="submission" date="2018-11" db="EMBL/GenBank/DDBJ databases">
        <title>Genomic Encyclopedia of Type Strains, Phase IV (KMG-IV): sequencing the most valuable type-strain genomes for metagenomic binning, comparative biology and taxonomic classification.</title>
        <authorList>
            <person name="Goeker M."/>
        </authorList>
    </citation>
    <scope>NUCLEOTIDE SEQUENCE [LARGE SCALE GENOMIC DNA]</scope>
    <source>
        <strain evidence="2 3">DSM 21945</strain>
    </source>
</reference>
<dbReference type="Proteomes" id="UP000268033">
    <property type="component" value="Unassembled WGS sequence"/>
</dbReference>
<accession>A0A3N1P8M6</accession>
<dbReference type="EMBL" id="RJUL01000008">
    <property type="protein sequence ID" value="ROQ23407.1"/>
    <property type="molecule type" value="Genomic_DNA"/>
</dbReference>
<dbReference type="RefSeq" id="WP_050659306.1">
    <property type="nucleotide sequence ID" value="NZ_JBLXAC010000016.1"/>
</dbReference>
<keyword evidence="1" id="KW-0732">Signal</keyword>
<dbReference type="Pfam" id="PF07273">
    <property type="entry name" value="DUF1439"/>
    <property type="match status" value="1"/>
</dbReference>
<feature type="signal peptide" evidence="1">
    <location>
        <begin position="1"/>
        <end position="19"/>
    </location>
</feature>
<dbReference type="Gene3D" id="3.15.10.40">
    <property type="entry name" value="Uncharacterised protein PF07273, DUF1439"/>
    <property type="match status" value="1"/>
</dbReference>
<name>A0A3N1P8M6_9GAMM</name>
<evidence type="ECO:0000313" key="2">
    <source>
        <dbReference type="EMBL" id="ROQ23407.1"/>
    </source>
</evidence>
<organism evidence="2 3">
    <name type="scientific">Gallaecimonas pentaromativorans</name>
    <dbReference type="NCBI Taxonomy" id="584787"/>
    <lineage>
        <taxon>Bacteria</taxon>
        <taxon>Pseudomonadati</taxon>
        <taxon>Pseudomonadota</taxon>
        <taxon>Gammaproteobacteria</taxon>
        <taxon>Enterobacterales</taxon>
        <taxon>Gallaecimonadaceae</taxon>
        <taxon>Gallaecimonas</taxon>
    </lineage>
</organism>
<dbReference type="AlphaFoldDB" id="A0A3N1P8M6"/>
<dbReference type="PROSITE" id="PS51257">
    <property type="entry name" value="PROKAR_LIPOPROTEIN"/>
    <property type="match status" value="1"/>
</dbReference>
<keyword evidence="3" id="KW-1185">Reference proteome</keyword>